<keyword evidence="16" id="KW-0156">Chromatin regulator</keyword>
<dbReference type="SUPFAM" id="SSF82199">
    <property type="entry name" value="SET domain"/>
    <property type="match status" value="1"/>
</dbReference>
<dbReference type="Gene3D" id="2.170.270.10">
    <property type="entry name" value="SET domain"/>
    <property type="match status" value="1"/>
</dbReference>
<dbReference type="FunFam" id="3.30.40.10:FF:000201">
    <property type="entry name" value="Histone-lysine N-methyltransferase"/>
    <property type="match status" value="1"/>
</dbReference>
<dbReference type="FunFam" id="3.30.40.10:FF:000093">
    <property type="entry name" value="Histone-lysine N-methyltransferase"/>
    <property type="match status" value="1"/>
</dbReference>
<dbReference type="GO" id="GO:0006355">
    <property type="term" value="P:regulation of DNA-templated transcription"/>
    <property type="evidence" value="ECO:0007669"/>
    <property type="project" value="UniProtKB-ARBA"/>
</dbReference>
<evidence type="ECO:0000256" key="20">
    <source>
        <dbReference type="ARBA" id="ARBA00023242"/>
    </source>
</evidence>
<feature type="domain" description="PWWP" evidence="29">
    <location>
        <begin position="1470"/>
        <end position="1532"/>
    </location>
</feature>
<dbReference type="GO" id="GO:0008270">
    <property type="term" value="F:zinc ion binding"/>
    <property type="evidence" value="ECO:0007669"/>
    <property type="project" value="UniProtKB-KW"/>
</dbReference>
<dbReference type="InterPro" id="IPR000313">
    <property type="entry name" value="PWWP_dom"/>
</dbReference>
<dbReference type="InterPro" id="IPR001965">
    <property type="entry name" value="Znf_PHD"/>
</dbReference>
<feature type="region of interest" description="Disordered" evidence="26">
    <location>
        <begin position="1188"/>
        <end position="1207"/>
    </location>
</feature>
<evidence type="ECO:0000256" key="4">
    <source>
        <dbReference type="ARBA" id="ARBA00022454"/>
    </source>
</evidence>
<dbReference type="Gene3D" id="2.30.30.140">
    <property type="match status" value="2"/>
</dbReference>
<dbReference type="PROSITE" id="PS50868">
    <property type="entry name" value="POST_SET"/>
    <property type="match status" value="1"/>
</dbReference>
<dbReference type="SMART" id="SM00317">
    <property type="entry name" value="SET"/>
    <property type="match status" value="1"/>
</dbReference>
<dbReference type="PANTHER" id="PTHR22884">
    <property type="entry name" value="SET DOMAIN PROTEINS"/>
    <property type="match status" value="1"/>
</dbReference>
<dbReference type="InterPro" id="IPR003616">
    <property type="entry name" value="Post-SET_dom"/>
</dbReference>
<dbReference type="GO" id="GO:0032259">
    <property type="term" value="P:methylation"/>
    <property type="evidence" value="ECO:0007669"/>
    <property type="project" value="UniProtKB-KW"/>
</dbReference>
<keyword evidence="10" id="KW-0949">S-adenosyl-L-methionine</keyword>
<feature type="compositionally biased region" description="Basic and acidic residues" evidence="26">
    <location>
        <begin position="536"/>
        <end position="547"/>
    </location>
</feature>
<dbReference type="FunFam" id="2.30.30.140:FF:000059">
    <property type="entry name" value="Histone-lysine N-methyltransferase"/>
    <property type="match status" value="1"/>
</dbReference>
<evidence type="ECO:0000256" key="12">
    <source>
        <dbReference type="ARBA" id="ARBA00022737"/>
    </source>
</evidence>
<evidence type="ECO:0000313" key="33">
    <source>
        <dbReference type="Proteomes" id="UP001314229"/>
    </source>
</evidence>
<dbReference type="GO" id="GO:0140954">
    <property type="term" value="F:histone H3K36 dimethyltransferase activity"/>
    <property type="evidence" value="ECO:0007669"/>
    <property type="project" value="UniProtKB-EC"/>
</dbReference>
<dbReference type="SUPFAM" id="SSF63748">
    <property type="entry name" value="Tudor/PWWP/MBT"/>
    <property type="match status" value="2"/>
</dbReference>
<evidence type="ECO:0000256" key="24">
    <source>
        <dbReference type="ARBA" id="ARBA00081785"/>
    </source>
</evidence>
<keyword evidence="9" id="KW-0808">Transferase</keyword>
<dbReference type="InterPro" id="IPR055198">
    <property type="entry name" value="NSD_PHD"/>
</dbReference>
<dbReference type="InterPro" id="IPR013083">
    <property type="entry name" value="Znf_RING/FYVE/PHD"/>
</dbReference>
<feature type="compositionally biased region" description="Polar residues" evidence="26">
    <location>
        <begin position="662"/>
        <end position="674"/>
    </location>
</feature>
<comment type="subcellular location">
    <subcellularLocation>
        <location evidence="2">Chromosome</location>
    </subcellularLocation>
    <subcellularLocation>
        <location evidence="1">Nucleus</location>
    </subcellularLocation>
</comment>
<feature type="compositionally biased region" description="Polar residues" evidence="26">
    <location>
        <begin position="1985"/>
        <end position="2000"/>
    </location>
</feature>
<comment type="caution">
    <text evidence="32">The sequence shown here is derived from an EMBL/GenBank/DDBJ whole genome shotgun (WGS) entry which is preliminary data.</text>
</comment>
<evidence type="ECO:0000259" key="31">
    <source>
        <dbReference type="PROSITE" id="PS51215"/>
    </source>
</evidence>
<evidence type="ECO:0000256" key="8">
    <source>
        <dbReference type="ARBA" id="ARBA00022603"/>
    </source>
</evidence>
<dbReference type="SMART" id="SM00508">
    <property type="entry name" value="PostSET"/>
    <property type="match status" value="1"/>
</dbReference>
<evidence type="ECO:0000256" key="11">
    <source>
        <dbReference type="ARBA" id="ARBA00022723"/>
    </source>
</evidence>
<feature type="domain" description="PHD-type" evidence="27">
    <location>
        <begin position="1256"/>
        <end position="1302"/>
    </location>
</feature>
<evidence type="ECO:0000256" key="18">
    <source>
        <dbReference type="ARBA" id="ARBA00023159"/>
    </source>
</evidence>
<dbReference type="Proteomes" id="UP001314229">
    <property type="component" value="Unassembled WGS sequence"/>
</dbReference>
<evidence type="ECO:0000256" key="14">
    <source>
        <dbReference type="ARBA" id="ARBA00022833"/>
    </source>
</evidence>
<dbReference type="GO" id="GO:0005654">
    <property type="term" value="C:nucleoplasm"/>
    <property type="evidence" value="ECO:0007669"/>
    <property type="project" value="UniProtKB-ARBA"/>
</dbReference>
<dbReference type="GO" id="GO:0005694">
    <property type="term" value="C:chromosome"/>
    <property type="evidence" value="ECO:0007669"/>
    <property type="project" value="UniProtKB-SubCell"/>
</dbReference>
<dbReference type="InterPro" id="IPR041306">
    <property type="entry name" value="C5HCH"/>
</dbReference>
<keyword evidence="13 25" id="KW-0863">Zinc-finger</keyword>
<dbReference type="Pfam" id="PF17907">
    <property type="entry name" value="AWS"/>
    <property type="match status" value="1"/>
</dbReference>
<feature type="compositionally biased region" description="Polar residues" evidence="26">
    <location>
        <begin position="1080"/>
        <end position="1091"/>
    </location>
</feature>
<feature type="region of interest" description="Disordered" evidence="26">
    <location>
        <begin position="173"/>
        <end position="204"/>
    </location>
</feature>
<keyword evidence="33" id="KW-1185">Reference proteome</keyword>
<dbReference type="InterPro" id="IPR046341">
    <property type="entry name" value="SET_dom_sf"/>
</dbReference>
<feature type="compositionally biased region" description="Polar residues" evidence="26">
    <location>
        <begin position="977"/>
        <end position="986"/>
    </location>
</feature>
<evidence type="ECO:0000256" key="5">
    <source>
        <dbReference type="ARBA" id="ARBA00022491"/>
    </source>
</evidence>
<evidence type="ECO:0000259" key="28">
    <source>
        <dbReference type="PROSITE" id="PS50280"/>
    </source>
</evidence>
<evidence type="ECO:0000256" key="22">
    <source>
        <dbReference type="ARBA" id="ARBA00066810"/>
    </source>
</evidence>
<dbReference type="Pfam" id="PF00856">
    <property type="entry name" value="SET"/>
    <property type="match status" value="1"/>
</dbReference>
<keyword evidence="4" id="KW-0158">Chromosome</keyword>
<evidence type="ECO:0000313" key="32">
    <source>
        <dbReference type="EMBL" id="CAK6956490.1"/>
    </source>
</evidence>
<feature type="domain" description="SET" evidence="28">
    <location>
        <begin position="1656"/>
        <end position="1773"/>
    </location>
</feature>
<feature type="region of interest" description="Disordered" evidence="26">
    <location>
        <begin position="968"/>
        <end position="1117"/>
    </location>
</feature>
<dbReference type="InterPro" id="IPR019787">
    <property type="entry name" value="Znf_PHD-finger"/>
</dbReference>
<keyword evidence="6" id="KW-1017">Isopeptide bond</keyword>
<dbReference type="FunFam" id="2.170.270.10:FF:000002">
    <property type="entry name" value="Histone-lysine N-methyltransferase"/>
    <property type="match status" value="1"/>
</dbReference>
<feature type="compositionally biased region" description="Polar residues" evidence="26">
    <location>
        <begin position="570"/>
        <end position="585"/>
    </location>
</feature>
<feature type="domain" description="PHD-type" evidence="27">
    <location>
        <begin position="1421"/>
        <end position="1465"/>
    </location>
</feature>
<dbReference type="InterPro" id="IPR055197">
    <property type="entry name" value="PHDvar_NSD"/>
</dbReference>
<protein>
    <recommendedName>
        <fullName evidence="3">Histone-lysine N-methyltransferase, H3 lysine-36 specific</fullName>
        <ecNumber evidence="22">2.1.1.357</ecNumber>
    </recommendedName>
    <alternativeName>
        <fullName evidence="23">H3-K36-HMTase</fullName>
    </alternativeName>
    <alternativeName>
        <fullName evidence="24">Nuclear receptor-binding SET domain-containing protein 1</fullName>
    </alternativeName>
</protein>
<evidence type="ECO:0000256" key="21">
    <source>
        <dbReference type="ARBA" id="ARBA00050654"/>
    </source>
</evidence>
<evidence type="ECO:0000256" key="23">
    <source>
        <dbReference type="ARBA" id="ARBA00080495"/>
    </source>
</evidence>
<evidence type="ECO:0000256" key="19">
    <source>
        <dbReference type="ARBA" id="ARBA00023163"/>
    </source>
</evidence>
<feature type="region of interest" description="Disordered" evidence="26">
    <location>
        <begin position="1"/>
        <end position="30"/>
    </location>
</feature>
<evidence type="ECO:0000256" key="9">
    <source>
        <dbReference type="ARBA" id="ARBA00022679"/>
    </source>
</evidence>
<dbReference type="InterPro" id="IPR019786">
    <property type="entry name" value="Zinc_finger_PHD-type_CS"/>
</dbReference>
<dbReference type="SMART" id="SM00570">
    <property type="entry name" value="AWS"/>
    <property type="match status" value="1"/>
</dbReference>
<feature type="compositionally biased region" description="Acidic residues" evidence="26">
    <location>
        <begin position="2082"/>
        <end position="2103"/>
    </location>
</feature>
<dbReference type="PROSITE" id="PS51215">
    <property type="entry name" value="AWS"/>
    <property type="match status" value="1"/>
</dbReference>
<evidence type="ECO:0000259" key="27">
    <source>
        <dbReference type="PROSITE" id="PS50016"/>
    </source>
</evidence>
<dbReference type="PROSITE" id="PS50280">
    <property type="entry name" value="SET"/>
    <property type="match status" value="1"/>
</dbReference>
<dbReference type="CDD" id="cd15659">
    <property type="entry name" value="PHD5_NSD1"/>
    <property type="match status" value="1"/>
</dbReference>
<sequence>MSQSYRPAVRVSSVFGSGQPELRPRNGLMSTSFGNQCGIVKRGSEQPSVQLPSSSLKHSAVHYNQPDRSLCYSPLRRLKGRNTVVNRPDQERDLHPTNHLHCASPISDDDEFEAPSVQLPPSPGNDDMGPFETLQDVNRNGFSPHSPDSLERCSPIPNGCLHFESTLLDSSDIKEEDEEGEQDSDEDLMPFHHSSKLRRGRTTTDCKTTCSSVVDKRTVFNLMSKTISELNPTLSPSALPEFTMKDGWSMDEESDSDGELTSLVDPGLISPAGTNSNSNSPKKKPLPTVKYMEGDLVWAKFNRRPWWPCYITTDSDHGIHTKMKVPSPRPCRMYFLETIGEIVESAWVPGNAILPFEGGHQFEDLPVLRRRGKQKDKDYKYTIPKSLLTAWKVSVTEAERLLPSRQRDAESELTISVNGEERVPSPLPTVKPQEASPIPVSPNMAPNGNEQHPIKNFAAVQTNKNKACKKKKKCLSDIFGHIVGGSKESSTIMNTVDQFHTTTRALKEEPTDSPYADLDTVPTLHRPKRTAMSPKQDIDRAVRKEQASTKVKTKFTEKVKHPTDFHDSSGVETNKWTSNDTHSKQSLGSCNELLYSSAKKHSLSLPASSRLITRALKAEEDTDFKDALATSQISTNAHTDDCPDNTATKDAPIKSDMYPSWESPTNASSSANHSSPKRRARKPDKKQIRNGSLIKSKSVSSVQPVKIKTENVVPDLSSSSPSSSLSPMDAFQDVKELMFKSVVKEDNSDSELTAFRPDSNYKFSTFLMLLKDMHDTREKEGKPLTLPPSPVLIKEEPLVIPSSTGDGFSQGIKTENGQSTKSTTSRNTAAKNRNRTKTIMTADTYRCENFPVHTQIGSSDKQRRKQRLPAKLKLSIPGLSSDLADLAYGREFVSGHADLAGPGSGPPVAANPSGSYLDKNSESTVAPKKRWQMAEGAAERMADVMSGASAEMNGSYAMRASPDFDLGLDRQAENDFSDTSSSAGNSENKRLRKPTKRLLESTEEYEQIFAPKKKSKRNASETSKMETSGMTALQDLSSTLGTVTSTSTSASSPVEPSEAPSVLERSPSQDELSPAAPSVSPATTQPSLNTETAEETDLPPESGMGLINQERKRPRKLSHRVLECTIEEVSVAPTKKKQPNRHSGVTSEQKVLAKNTQVGSIKKEKPVPSTSSIPAAAPQNSEDKDVLRALTPNRPPSPQGCKTPKQEAEVEACSTEEKQNTGTLTPKLEALSVGLNDSLSLPQDVKGKIGAACLKENVCQVCERAGDLLVCEGHCYGAYHPQCIGPSVAPKGKFLCQECKTGAHTCFVCKKSSGGIKRCMIPLCGKFYHTDCILAFSATQPHNNKGFRCPLHVCLTCHITNPLNICSSKGRLARCVRCPVAYHANDNCMAAGSVVLANNSFLCPNHFTPRKGCKNHEHINVSWCFVCSEGGSLLCCEACPAAFHRECLNMEMPQGSWFCNDCKAGKKPRIKDILWVKWGRYRWWPAEVCLAKDVPNNILRMKHEVGEFPVQFFGSKDFVWTYQARVFPYMEGDTHNIEKMGKGADAVYKKALTEAAERFKELQAEREMKQLQEDRKNDKKPPPYRHIRVNRPIGKVQIITADLSEIPRCNCKASDENPCGVDSECINHMLMYECHPQVCAAGERCQNQAFTKRQYTTVEIFRTLSRGWGLRAVSDIKKGAFVSEYVGEVIDEEECRARIKHAQENDICNFYMLTLDKDRIIDAGPKGNQARFMNHCCQPNCETQKWTVNGDTRVGLFSLQDIPKGEELTFNYNLECLGNGKTACKCGAPNCSGFLGVRPKNQPSAEKMKLKEGKRRVPMKKKTKPELMKEREDECFSCGDGGQIVSCKKPGCPKVYHADCLNLAKRPAGRWECPWHQCDVCGKEAASFCEMCPSSYCKEHREGMLFISKLDGKLSCSEHDPCGPDPLEPGEIREYVPSTGPGAVPLAPSLVPVSRRANSASAPITSSVGQAGTARQEPPPRLYINTKTATSSFIPTSRSYVTDRTEGRGFSTPTSSKDEREDEREEGEVEDGEVCGLEVEEVEDDDDDEDDDDEEAEEEEDEMEEMEIVEEEGDEPLYGGDLLEEEEEEDEEEEGEEEDEGADVYDTWGDYVDEDADDGEVEGEDLEEWERVEEDDK</sequence>
<evidence type="ECO:0000256" key="15">
    <source>
        <dbReference type="ARBA" id="ARBA00022843"/>
    </source>
</evidence>
<feature type="compositionally biased region" description="Acidic residues" evidence="26">
    <location>
        <begin position="2020"/>
        <end position="2075"/>
    </location>
</feature>
<feature type="region of interest" description="Disordered" evidence="26">
    <location>
        <begin position="635"/>
        <end position="700"/>
    </location>
</feature>
<evidence type="ECO:0000256" key="16">
    <source>
        <dbReference type="ARBA" id="ARBA00022853"/>
    </source>
</evidence>
<feature type="compositionally biased region" description="Acidic residues" evidence="26">
    <location>
        <begin position="2111"/>
        <end position="2137"/>
    </location>
</feature>
<feature type="compositionally biased region" description="Polar residues" evidence="26">
    <location>
        <begin position="801"/>
        <end position="841"/>
    </location>
</feature>
<feature type="compositionally biased region" description="Basic residues" evidence="26">
    <location>
        <begin position="675"/>
        <end position="684"/>
    </location>
</feature>
<feature type="region of interest" description="Disordered" evidence="26">
    <location>
        <begin position="528"/>
        <end position="549"/>
    </location>
</feature>
<feature type="region of interest" description="Disordered" evidence="26">
    <location>
        <begin position="899"/>
        <end position="929"/>
    </location>
</feature>
<keyword evidence="11" id="KW-0479">Metal-binding</keyword>
<feature type="compositionally biased region" description="Polar residues" evidence="26">
    <location>
        <begin position="1958"/>
        <end position="1970"/>
    </location>
</feature>
<proteinExistence type="predicted"/>
<keyword evidence="19" id="KW-0804">Transcription</keyword>
<reference evidence="32 33" key="1">
    <citation type="submission" date="2024-01" db="EMBL/GenBank/DDBJ databases">
        <authorList>
            <person name="Alioto T."/>
            <person name="Alioto T."/>
            <person name="Gomez Garrido J."/>
        </authorList>
    </citation>
    <scope>NUCLEOTIDE SEQUENCE [LARGE SCALE GENOMIC DNA]</scope>
</reference>
<accession>A0AAV1NAM2</accession>
<dbReference type="SMART" id="SM00293">
    <property type="entry name" value="PWWP"/>
    <property type="match status" value="2"/>
</dbReference>
<evidence type="ECO:0000256" key="25">
    <source>
        <dbReference type="PROSITE-ProRule" id="PRU00146"/>
    </source>
</evidence>
<keyword evidence="8" id="KW-0489">Methyltransferase</keyword>
<dbReference type="PROSITE" id="PS50016">
    <property type="entry name" value="ZF_PHD_2"/>
    <property type="match status" value="2"/>
</dbReference>
<evidence type="ECO:0000259" key="29">
    <source>
        <dbReference type="PROSITE" id="PS50812"/>
    </source>
</evidence>
<gene>
    <name evidence="32" type="ORF">FSCOSCO3_A018034</name>
</gene>
<feature type="compositionally biased region" description="Polar residues" evidence="26">
    <location>
        <begin position="1020"/>
        <end position="1035"/>
    </location>
</feature>
<dbReference type="FunFam" id="2.30.30.140:FF:000004">
    <property type="entry name" value="Histone-lysine N-methyltransferase"/>
    <property type="match status" value="1"/>
</dbReference>
<dbReference type="FunFam" id="3.30.40.10:FF:000025">
    <property type="entry name" value="Histone-lysine N-methyltransferase"/>
    <property type="match status" value="1"/>
</dbReference>
<feature type="compositionally biased region" description="Acidic residues" evidence="26">
    <location>
        <begin position="249"/>
        <end position="258"/>
    </location>
</feature>
<keyword evidence="17" id="KW-0805">Transcription regulation</keyword>
<dbReference type="Pfam" id="PF17982">
    <property type="entry name" value="C5HCH"/>
    <property type="match status" value="1"/>
</dbReference>
<evidence type="ECO:0000256" key="6">
    <source>
        <dbReference type="ARBA" id="ARBA00022499"/>
    </source>
</evidence>
<organism evidence="32 33">
    <name type="scientific">Scomber scombrus</name>
    <name type="common">Atlantic mackerel</name>
    <name type="synonym">Scomber vernalis</name>
    <dbReference type="NCBI Taxonomy" id="13677"/>
    <lineage>
        <taxon>Eukaryota</taxon>
        <taxon>Metazoa</taxon>
        <taxon>Chordata</taxon>
        <taxon>Craniata</taxon>
        <taxon>Vertebrata</taxon>
        <taxon>Euteleostomi</taxon>
        <taxon>Actinopterygii</taxon>
        <taxon>Neopterygii</taxon>
        <taxon>Teleostei</taxon>
        <taxon>Neoteleostei</taxon>
        <taxon>Acanthomorphata</taxon>
        <taxon>Pelagiaria</taxon>
        <taxon>Scombriformes</taxon>
        <taxon>Scombridae</taxon>
        <taxon>Scomber</taxon>
    </lineage>
</organism>
<dbReference type="InterPro" id="IPR011011">
    <property type="entry name" value="Znf_FYVE_PHD"/>
</dbReference>
<name>A0AAV1NAM2_SCOSC</name>
<keyword evidence="7" id="KW-0597">Phosphoprotein</keyword>
<dbReference type="GO" id="GO:0003712">
    <property type="term" value="F:transcription coregulator activity"/>
    <property type="evidence" value="ECO:0007669"/>
    <property type="project" value="UniProtKB-ARBA"/>
</dbReference>
<feature type="region of interest" description="Disordered" evidence="26">
    <location>
        <begin position="247"/>
        <end position="286"/>
    </location>
</feature>
<dbReference type="Gene3D" id="3.30.40.10">
    <property type="entry name" value="Zinc/RING finger domain, C3HC4 (zinc finger)"/>
    <property type="match status" value="4"/>
</dbReference>
<evidence type="ECO:0000259" key="30">
    <source>
        <dbReference type="PROSITE" id="PS50868"/>
    </source>
</evidence>
<evidence type="ECO:0000256" key="13">
    <source>
        <dbReference type="ARBA" id="ARBA00022771"/>
    </source>
</evidence>
<dbReference type="Pfam" id="PF23011">
    <property type="entry name" value="PHD-1st_NSD"/>
    <property type="match status" value="1"/>
</dbReference>
<dbReference type="InterPro" id="IPR047432">
    <property type="entry name" value="PHD5_NSD1"/>
</dbReference>
<evidence type="ECO:0000256" key="10">
    <source>
        <dbReference type="ARBA" id="ARBA00022691"/>
    </source>
</evidence>
<feature type="domain" description="AWS" evidence="31">
    <location>
        <begin position="1604"/>
        <end position="1654"/>
    </location>
</feature>
<feature type="compositionally biased region" description="Acidic residues" evidence="26">
    <location>
        <begin position="174"/>
        <end position="188"/>
    </location>
</feature>
<dbReference type="EC" id="2.1.1.357" evidence="22"/>
<evidence type="ECO:0000256" key="2">
    <source>
        <dbReference type="ARBA" id="ARBA00004286"/>
    </source>
</evidence>
<dbReference type="InterPro" id="IPR006560">
    <property type="entry name" value="AWS_dom"/>
</dbReference>
<feature type="domain" description="PWWP" evidence="29">
    <location>
        <begin position="293"/>
        <end position="359"/>
    </location>
</feature>
<evidence type="ECO:0000256" key="1">
    <source>
        <dbReference type="ARBA" id="ARBA00004123"/>
    </source>
</evidence>
<feature type="region of interest" description="Disordered" evidence="26">
    <location>
        <begin position="800"/>
        <end position="842"/>
    </location>
</feature>
<feature type="region of interest" description="Disordered" evidence="26">
    <location>
        <begin position="1958"/>
        <end position="2137"/>
    </location>
</feature>
<keyword evidence="14" id="KW-0862">Zinc</keyword>
<evidence type="ECO:0000256" key="7">
    <source>
        <dbReference type="ARBA" id="ARBA00022553"/>
    </source>
</evidence>
<feature type="region of interest" description="Disordered" evidence="26">
    <location>
        <begin position="561"/>
        <end position="585"/>
    </location>
</feature>
<dbReference type="GO" id="GO:0016922">
    <property type="term" value="F:nuclear receptor binding"/>
    <property type="evidence" value="ECO:0007669"/>
    <property type="project" value="UniProtKB-ARBA"/>
</dbReference>
<comment type="catalytic activity">
    <reaction evidence="21">
        <text>L-lysyl(36)-[histone H3] + 2 S-adenosyl-L-methionine = N(6),N(6)-dimethyl-L-lysyl(36)-[histone H3] + 2 S-adenosyl-L-homocysteine + 2 H(+)</text>
        <dbReference type="Rhea" id="RHEA:60308"/>
        <dbReference type="Rhea" id="RHEA-COMP:9785"/>
        <dbReference type="Rhea" id="RHEA-COMP:9787"/>
        <dbReference type="ChEBI" id="CHEBI:15378"/>
        <dbReference type="ChEBI" id="CHEBI:29969"/>
        <dbReference type="ChEBI" id="CHEBI:57856"/>
        <dbReference type="ChEBI" id="CHEBI:59789"/>
        <dbReference type="ChEBI" id="CHEBI:61976"/>
        <dbReference type="EC" id="2.1.1.357"/>
    </reaction>
</comment>
<keyword evidence="15" id="KW-0832">Ubl conjugation</keyword>
<feature type="region of interest" description="Disordered" evidence="26">
    <location>
        <begin position="1156"/>
        <end position="1183"/>
    </location>
</feature>
<dbReference type="PROSITE" id="PS01359">
    <property type="entry name" value="ZF_PHD_1"/>
    <property type="match status" value="2"/>
</dbReference>
<dbReference type="InterPro" id="IPR059153">
    <property type="entry name" value="NSD_PHD-1st"/>
</dbReference>
<dbReference type="InterPro" id="IPR050777">
    <property type="entry name" value="SET2_Histone-Lys_MeTrsfase"/>
</dbReference>
<keyword evidence="18" id="KW-0010">Activator</keyword>
<evidence type="ECO:0000256" key="3">
    <source>
        <dbReference type="ARBA" id="ARBA00018028"/>
    </source>
</evidence>
<dbReference type="Pfam" id="PF22908">
    <property type="entry name" value="PHD_NSD"/>
    <property type="match status" value="1"/>
</dbReference>
<feature type="domain" description="Post-SET" evidence="30">
    <location>
        <begin position="1780"/>
        <end position="1796"/>
    </location>
</feature>
<dbReference type="EMBL" id="CAWUFR010000025">
    <property type="protein sequence ID" value="CAK6956490.1"/>
    <property type="molecule type" value="Genomic_DNA"/>
</dbReference>
<evidence type="ECO:0000256" key="17">
    <source>
        <dbReference type="ARBA" id="ARBA00023015"/>
    </source>
</evidence>
<dbReference type="PROSITE" id="PS50812">
    <property type="entry name" value="PWWP"/>
    <property type="match status" value="2"/>
</dbReference>
<keyword evidence="5" id="KW-0678">Repressor</keyword>
<dbReference type="Pfam" id="PF00855">
    <property type="entry name" value="PWWP"/>
    <property type="match status" value="2"/>
</dbReference>
<dbReference type="InterPro" id="IPR001214">
    <property type="entry name" value="SET_dom"/>
</dbReference>
<dbReference type="SMART" id="SM00249">
    <property type="entry name" value="PHD"/>
    <property type="match status" value="5"/>
</dbReference>
<dbReference type="CDD" id="cd20161">
    <property type="entry name" value="PWWP_NSD1_rpt1"/>
    <property type="match status" value="1"/>
</dbReference>
<feature type="compositionally biased region" description="Low complexity" evidence="26">
    <location>
        <begin position="1036"/>
        <end position="1064"/>
    </location>
</feature>
<dbReference type="Pfam" id="PF23004">
    <property type="entry name" value="PHDvar_NSD"/>
    <property type="match status" value="1"/>
</dbReference>
<evidence type="ECO:0000256" key="26">
    <source>
        <dbReference type="SAM" id="MobiDB-lite"/>
    </source>
</evidence>
<dbReference type="FunFam" id="3.30.40.10:FF:000106">
    <property type="entry name" value="Histone-lysine N-methyltransferase"/>
    <property type="match status" value="1"/>
</dbReference>
<dbReference type="SUPFAM" id="SSF57903">
    <property type="entry name" value="FYVE/PHD zinc finger"/>
    <property type="match status" value="3"/>
</dbReference>
<keyword evidence="12" id="KW-0677">Repeat</keyword>
<keyword evidence="20" id="KW-0539">Nucleus</keyword>